<dbReference type="InterPro" id="IPR036390">
    <property type="entry name" value="WH_DNA-bd_sf"/>
</dbReference>
<keyword evidence="2" id="KW-0805">Transcription regulation</keyword>
<dbReference type="Gene3D" id="1.10.10.10">
    <property type="entry name" value="Winged helix-like DNA-binding domain superfamily/Winged helix DNA-binding domain"/>
    <property type="match status" value="1"/>
</dbReference>
<name>A0A1X1D5U4_9GAMM</name>
<keyword evidence="4" id="KW-0804">Transcription</keyword>
<dbReference type="SUPFAM" id="SSF46785">
    <property type="entry name" value="Winged helix' DNA-binding domain"/>
    <property type="match status" value="1"/>
</dbReference>
<dbReference type="GO" id="GO:0006351">
    <property type="term" value="P:DNA-templated transcription"/>
    <property type="evidence" value="ECO:0007669"/>
    <property type="project" value="TreeGrafter"/>
</dbReference>
<evidence type="ECO:0000256" key="4">
    <source>
        <dbReference type="ARBA" id="ARBA00023163"/>
    </source>
</evidence>
<evidence type="ECO:0000256" key="1">
    <source>
        <dbReference type="ARBA" id="ARBA00009437"/>
    </source>
</evidence>
<evidence type="ECO:0000259" key="5">
    <source>
        <dbReference type="PROSITE" id="PS50931"/>
    </source>
</evidence>
<gene>
    <name evidence="6" type="ORF">HA51_02055</name>
</gene>
<dbReference type="InterPro" id="IPR000847">
    <property type="entry name" value="LysR_HTH_N"/>
</dbReference>
<comment type="similarity">
    <text evidence="1">Belongs to the LysR transcriptional regulatory family.</text>
</comment>
<dbReference type="EMBL" id="MLFR01000001">
    <property type="protein sequence ID" value="ORM71871.1"/>
    <property type="molecule type" value="Genomic_DNA"/>
</dbReference>
<comment type="caution">
    <text evidence="6">The sequence shown here is derived from an EMBL/GenBank/DDBJ whole genome shotgun (WGS) entry which is preliminary data.</text>
</comment>
<dbReference type="SUPFAM" id="SSF53850">
    <property type="entry name" value="Periplasmic binding protein-like II"/>
    <property type="match status" value="1"/>
</dbReference>
<sequence length="294" mass="32438">MDLLKSMAIFIDVVDQGSMTAAAAKSDVTPQMVGMHIKALEQQFSVTFLHRTTRQIGLTEAGKVFYQHCQQVLGLIGETHQVINQLHVEAKGLLRLSAPATFGARVIAPTLGEFRLHHPGVEVDLFLTDSVMDLQSDEVEVAIRIGSLQDLSLVARPLGRYCMAIAAAPAYLTAQGMPLRPEELADHHCLGFRLKQAQRHWHFQRGEEKVSVSVDDCISINHGEALRQAALAGAGVIMQPEVLLQQDFTSGALVPLLTDFTIPNRAVNMVYRQDRFASAKLKAIIDFGLKHWKI</sequence>
<dbReference type="InterPro" id="IPR058163">
    <property type="entry name" value="LysR-type_TF_proteobact-type"/>
</dbReference>
<dbReference type="Pfam" id="PF00126">
    <property type="entry name" value="HTH_1"/>
    <property type="match status" value="1"/>
</dbReference>
<evidence type="ECO:0000256" key="2">
    <source>
        <dbReference type="ARBA" id="ARBA00023015"/>
    </source>
</evidence>
<dbReference type="PROSITE" id="PS50931">
    <property type="entry name" value="HTH_LYSR"/>
    <property type="match status" value="1"/>
</dbReference>
<dbReference type="FunFam" id="1.10.10.10:FF:000001">
    <property type="entry name" value="LysR family transcriptional regulator"/>
    <property type="match status" value="1"/>
</dbReference>
<reference evidence="6 7" key="1">
    <citation type="journal article" date="2017" name="Antonie Van Leeuwenhoek">
        <title>Phylogenomic resolution of the bacterial genus Pantoea and its relationship with Erwinia and Tatumella.</title>
        <authorList>
            <person name="Palmer M."/>
            <person name="Steenkamp E.T."/>
            <person name="Coetzee M.P."/>
            <person name="Chan W.Y."/>
            <person name="van Zyl E."/>
            <person name="De Maayer P."/>
            <person name="Coutinho T.A."/>
            <person name="Blom J."/>
            <person name="Smits T.H."/>
            <person name="Duffy B."/>
            <person name="Venter S.N."/>
        </authorList>
    </citation>
    <scope>NUCLEOTIDE SEQUENCE [LARGE SCALE GENOMIC DNA]</scope>
    <source>
        <strain evidence="6 7">LMG 26275</strain>
    </source>
</reference>
<dbReference type="InterPro" id="IPR036388">
    <property type="entry name" value="WH-like_DNA-bd_sf"/>
</dbReference>
<dbReference type="Proteomes" id="UP000193558">
    <property type="component" value="Unassembled WGS sequence"/>
</dbReference>
<dbReference type="InterPro" id="IPR005119">
    <property type="entry name" value="LysR_subst-bd"/>
</dbReference>
<evidence type="ECO:0000256" key="3">
    <source>
        <dbReference type="ARBA" id="ARBA00023125"/>
    </source>
</evidence>
<evidence type="ECO:0000313" key="7">
    <source>
        <dbReference type="Proteomes" id="UP000193558"/>
    </source>
</evidence>
<protein>
    <recommendedName>
        <fullName evidence="5">HTH lysR-type domain-containing protein</fullName>
    </recommendedName>
</protein>
<dbReference type="RefSeq" id="WP_084931627.1">
    <property type="nucleotide sequence ID" value="NZ_MLFR01000001.1"/>
</dbReference>
<dbReference type="GO" id="GO:0003700">
    <property type="term" value="F:DNA-binding transcription factor activity"/>
    <property type="evidence" value="ECO:0007669"/>
    <property type="project" value="InterPro"/>
</dbReference>
<dbReference type="AlphaFoldDB" id="A0A1X1D5U4"/>
<dbReference type="PANTHER" id="PTHR30537">
    <property type="entry name" value="HTH-TYPE TRANSCRIPTIONAL REGULATOR"/>
    <property type="match status" value="1"/>
</dbReference>
<dbReference type="Pfam" id="PF03466">
    <property type="entry name" value="LysR_substrate"/>
    <property type="match status" value="1"/>
</dbReference>
<dbReference type="OrthoDB" id="9815676at2"/>
<keyword evidence="3" id="KW-0238">DNA-binding</keyword>
<accession>A0A1X1D5U4</accession>
<evidence type="ECO:0000313" key="6">
    <source>
        <dbReference type="EMBL" id="ORM71871.1"/>
    </source>
</evidence>
<dbReference type="Gene3D" id="3.40.190.290">
    <property type="match status" value="1"/>
</dbReference>
<proteinExistence type="inferred from homology"/>
<dbReference type="PANTHER" id="PTHR30537:SF5">
    <property type="entry name" value="HTH-TYPE TRANSCRIPTIONAL ACTIVATOR TTDR-RELATED"/>
    <property type="match status" value="1"/>
</dbReference>
<organism evidence="6 7">
    <name type="scientific">Pantoea rwandensis</name>
    <dbReference type="NCBI Taxonomy" id="1076550"/>
    <lineage>
        <taxon>Bacteria</taxon>
        <taxon>Pseudomonadati</taxon>
        <taxon>Pseudomonadota</taxon>
        <taxon>Gammaproteobacteria</taxon>
        <taxon>Enterobacterales</taxon>
        <taxon>Erwiniaceae</taxon>
        <taxon>Pantoea</taxon>
    </lineage>
</organism>
<feature type="domain" description="HTH lysR-type" evidence="5">
    <location>
        <begin position="1"/>
        <end position="59"/>
    </location>
</feature>
<dbReference type="GO" id="GO:0043565">
    <property type="term" value="F:sequence-specific DNA binding"/>
    <property type="evidence" value="ECO:0007669"/>
    <property type="project" value="TreeGrafter"/>
</dbReference>